<name>A0A0B6WZP4_9BACT</name>
<evidence type="ECO:0000256" key="3">
    <source>
        <dbReference type="ARBA" id="ARBA00022801"/>
    </source>
</evidence>
<dbReference type="GO" id="GO:0034338">
    <property type="term" value="F:short-chain carboxylesterase activity"/>
    <property type="evidence" value="ECO:0007669"/>
    <property type="project" value="TreeGrafter"/>
</dbReference>
<dbReference type="InterPro" id="IPR000073">
    <property type="entry name" value="AB_hydrolase_1"/>
</dbReference>
<dbReference type="PANTHER" id="PTHR10794:SF63">
    <property type="entry name" value="ALPHA_BETA HYDROLASE 1, ISOFORM A"/>
    <property type="match status" value="1"/>
</dbReference>
<reference evidence="6 7" key="1">
    <citation type="submission" date="2013-12" db="EMBL/GenBank/DDBJ databases">
        <authorList>
            <person name="Stott M."/>
        </authorList>
    </citation>
    <scope>NUCLEOTIDE SEQUENCE [LARGE SCALE GENOMIC DNA]</scope>
    <source>
        <strain evidence="6 7">K22</strain>
    </source>
</reference>
<keyword evidence="2" id="KW-0719">Serine esterase</keyword>
<gene>
    <name evidence="6" type="ORF">PYK22_01620</name>
</gene>
<feature type="active site" description="Charge relay system" evidence="4">
    <location>
        <position position="328"/>
    </location>
</feature>
<dbReference type="Pfam" id="PF00561">
    <property type="entry name" value="Abhydrolase_1"/>
    <property type="match status" value="1"/>
</dbReference>
<accession>A0A0B6WZP4</accession>
<dbReference type="InterPro" id="IPR012020">
    <property type="entry name" value="ABHD4"/>
</dbReference>
<keyword evidence="3 6" id="KW-0378">Hydrolase</keyword>
<dbReference type="OrthoDB" id="332676at2"/>
<dbReference type="PANTHER" id="PTHR10794">
    <property type="entry name" value="ABHYDROLASE DOMAIN-CONTAINING PROTEIN"/>
    <property type="match status" value="1"/>
</dbReference>
<evidence type="ECO:0000256" key="2">
    <source>
        <dbReference type="ARBA" id="ARBA00022487"/>
    </source>
</evidence>
<evidence type="ECO:0000313" key="6">
    <source>
        <dbReference type="EMBL" id="CDM65615.1"/>
    </source>
</evidence>
<sequence length="363" mass="41696">MSEGAESLTTNLIASPNLKEALVEIEHQLRLRPFRPHPLFAGGHAQTLAAYLWPRRFTLRAQRRDPIRLFEVEPNVHLLARCRWQPDRRAHPTLVLVHGFEGSISSVYMLGTAEKAFRAGFNVVRLNMRTCGGTEHLTPTLYHSGQTRDFDRVLRELRERDRLAQLFLVGFSMSGNMALRLVADYGATEFPELLGIVAVSPSLDLSACADAIERRANRLYQWSFLNSLRRRMRLKHRLHPELYDLRPLRQVRTIRDFDECYTTAHGGYRSAAEYYAMTSAKDHLSRIRRPTLIIQAQDDPLVPFDSFPHEAIKSNPHIIMLAPRSGGHVGFLATPNGGEDRWWAENRIVDFCRLLHQYANHSR</sequence>
<dbReference type="InterPro" id="IPR050960">
    <property type="entry name" value="AB_hydrolase_4_sf"/>
</dbReference>
<dbReference type="SUPFAM" id="SSF53474">
    <property type="entry name" value="alpha/beta-Hydrolases"/>
    <property type="match status" value="1"/>
</dbReference>
<dbReference type="GO" id="GO:0047372">
    <property type="term" value="F:monoacylglycerol lipase activity"/>
    <property type="evidence" value="ECO:0007669"/>
    <property type="project" value="TreeGrafter"/>
</dbReference>
<comment type="similarity">
    <text evidence="1">Belongs to the AB hydrolase superfamily. AB hydrolase 4 family.</text>
</comment>
<dbReference type="PROSITE" id="PS01133">
    <property type="entry name" value="UPF0017"/>
    <property type="match status" value="1"/>
</dbReference>
<organism evidence="6 7">
    <name type="scientific">Pyrinomonas methylaliphatogenes</name>
    <dbReference type="NCBI Taxonomy" id="454194"/>
    <lineage>
        <taxon>Bacteria</taxon>
        <taxon>Pseudomonadati</taxon>
        <taxon>Acidobacteriota</taxon>
        <taxon>Blastocatellia</taxon>
        <taxon>Blastocatellales</taxon>
        <taxon>Pyrinomonadaceae</taxon>
        <taxon>Pyrinomonas</taxon>
    </lineage>
</organism>
<dbReference type="InterPro" id="IPR029058">
    <property type="entry name" value="AB_hydrolase_fold"/>
</dbReference>
<feature type="active site" description="Charge relay system" evidence="4">
    <location>
        <position position="172"/>
    </location>
</feature>
<reference evidence="6 7" key="2">
    <citation type="submission" date="2015-01" db="EMBL/GenBank/DDBJ databases">
        <title>Complete genome sequence of Pyrinomonas methylaliphatogenes type strain K22T.</title>
        <authorList>
            <person name="Lee K.C.Y."/>
            <person name="Power J.F."/>
            <person name="Dunfield P.F."/>
            <person name="Morgan X.C."/>
            <person name="Huttenhower C."/>
            <person name="Stott M.B."/>
        </authorList>
    </citation>
    <scope>NUCLEOTIDE SEQUENCE [LARGE SCALE GENOMIC DNA]</scope>
    <source>
        <strain evidence="6 7">K22</strain>
    </source>
</reference>
<dbReference type="EMBL" id="CBXV010000005">
    <property type="protein sequence ID" value="CDM65615.1"/>
    <property type="molecule type" value="Genomic_DNA"/>
</dbReference>
<keyword evidence="7" id="KW-1185">Reference proteome</keyword>
<feature type="domain" description="AB hydrolase-1" evidence="5">
    <location>
        <begin position="92"/>
        <end position="330"/>
    </location>
</feature>
<dbReference type="InterPro" id="IPR000952">
    <property type="entry name" value="AB_hydrolase_4_CS"/>
</dbReference>
<proteinExistence type="inferred from homology"/>
<feature type="active site" description="Charge relay system" evidence="4">
    <location>
        <position position="299"/>
    </location>
</feature>
<dbReference type="Gene3D" id="3.40.50.1820">
    <property type="entry name" value="alpha/beta hydrolase"/>
    <property type="match status" value="1"/>
</dbReference>
<dbReference type="AlphaFoldDB" id="A0A0B6WZP4"/>
<evidence type="ECO:0000256" key="1">
    <source>
        <dbReference type="ARBA" id="ARBA00010884"/>
    </source>
</evidence>
<evidence type="ECO:0000313" key="7">
    <source>
        <dbReference type="Proteomes" id="UP000031518"/>
    </source>
</evidence>
<evidence type="ECO:0000256" key="4">
    <source>
        <dbReference type="PIRSR" id="PIRSR005211-1"/>
    </source>
</evidence>
<dbReference type="RefSeq" id="WP_060635466.1">
    <property type="nucleotide sequence ID" value="NZ_CBXV010000005.1"/>
</dbReference>
<protein>
    <submittedName>
        <fullName evidence="6">Predicted hydrolase of the alpha/beta-hydrolase fold</fullName>
    </submittedName>
</protein>
<dbReference type="Proteomes" id="UP000031518">
    <property type="component" value="Unassembled WGS sequence"/>
</dbReference>
<dbReference type="STRING" id="454194.PYK22_01620"/>
<evidence type="ECO:0000259" key="5">
    <source>
        <dbReference type="Pfam" id="PF00561"/>
    </source>
</evidence>
<dbReference type="PIRSF" id="PIRSF005211">
    <property type="entry name" value="Ab_hydro_YheT"/>
    <property type="match status" value="1"/>
</dbReference>